<name>A0A1G9ZPS9_9ACTO</name>
<protein>
    <submittedName>
        <fullName evidence="3">Uncharacterized conserved protein, DUF58 family, contains vWF domain</fullName>
    </submittedName>
</protein>
<dbReference type="PANTHER" id="PTHR33608">
    <property type="entry name" value="BLL2464 PROTEIN"/>
    <property type="match status" value="1"/>
</dbReference>
<dbReference type="Proteomes" id="UP000198541">
    <property type="component" value="Unassembled WGS sequence"/>
</dbReference>
<reference evidence="4" key="1">
    <citation type="submission" date="2016-10" db="EMBL/GenBank/DDBJ databases">
        <authorList>
            <person name="Varghese N."/>
            <person name="Submissions S."/>
        </authorList>
    </citation>
    <scope>NUCLEOTIDE SEQUENCE [LARGE SCALE GENOMIC DNA]</scope>
    <source>
        <strain evidence="4">DSM 27982</strain>
    </source>
</reference>
<keyword evidence="4" id="KW-1185">Reference proteome</keyword>
<dbReference type="PANTHER" id="PTHR33608:SF3">
    <property type="entry name" value="SLR2013 PROTEIN"/>
    <property type="match status" value="1"/>
</dbReference>
<gene>
    <name evidence="3" type="ORF">SAMN05216355_101334</name>
</gene>
<feature type="coiled-coil region" evidence="1">
    <location>
        <begin position="365"/>
        <end position="401"/>
    </location>
</feature>
<feature type="domain" description="DUF58" evidence="2">
    <location>
        <begin position="192"/>
        <end position="368"/>
    </location>
</feature>
<evidence type="ECO:0000313" key="4">
    <source>
        <dbReference type="Proteomes" id="UP000198541"/>
    </source>
</evidence>
<dbReference type="Pfam" id="PF01882">
    <property type="entry name" value="DUF58"/>
    <property type="match status" value="1"/>
</dbReference>
<sequence>MYLTMRSVWLLAAGVVLVFLVPRPATVLAWTALVAALVAVDVAAAPSPRGLRATRAVPRSVRLGETVTETLTLFNTTSRSMSVLVRDAWTPSAGASQERRSLVIPAGRQRRARTALTPTRRGDRMADLITVRVRGPLGLAGRQASLDAPARLRVLPRFASRRHLPSRLARLREMDGRSAVMVHGAGTEFDSLREYVVGDDVRSIDWRSTARRGEVVVRTWRPERDRRVLMIVDTGRMAAARLDDAPRLDAQIEAMLLMAALASRAGDRVDAVAMDVDTRAQVRGVSGAALLGALADAFAPLQPALVETDWTLVAATVEASLSQHSFVVVLTGLDGSGANAAMLRALATMARKHTVVVASATDPGLEQLRSRRDDAESVYTAAAAERDLVELDAVRQRLRRAGVEVVEAPPGALAPALADAYLALKAAGRL</sequence>
<organism evidence="3 4">
    <name type="scientific">Actinomyces ruminicola</name>
    <dbReference type="NCBI Taxonomy" id="332524"/>
    <lineage>
        <taxon>Bacteria</taxon>
        <taxon>Bacillati</taxon>
        <taxon>Actinomycetota</taxon>
        <taxon>Actinomycetes</taxon>
        <taxon>Actinomycetales</taxon>
        <taxon>Actinomycetaceae</taxon>
        <taxon>Actinomyces</taxon>
    </lineage>
</organism>
<dbReference type="EMBL" id="FNIM01000001">
    <property type="protein sequence ID" value="SDN23204.1"/>
    <property type="molecule type" value="Genomic_DNA"/>
</dbReference>
<evidence type="ECO:0000256" key="1">
    <source>
        <dbReference type="SAM" id="Coils"/>
    </source>
</evidence>
<evidence type="ECO:0000259" key="2">
    <source>
        <dbReference type="Pfam" id="PF01882"/>
    </source>
</evidence>
<dbReference type="InterPro" id="IPR002881">
    <property type="entry name" value="DUF58"/>
</dbReference>
<dbReference type="STRING" id="332524.SAMN04487766_11245"/>
<keyword evidence="1" id="KW-0175">Coiled coil</keyword>
<proteinExistence type="predicted"/>
<dbReference type="AlphaFoldDB" id="A0A1G9ZPS9"/>
<evidence type="ECO:0000313" key="3">
    <source>
        <dbReference type="EMBL" id="SDN23204.1"/>
    </source>
</evidence>
<dbReference type="RefSeq" id="WP_092532373.1">
    <property type="nucleotide sequence ID" value="NZ_FNIM01000001.1"/>
</dbReference>
<accession>A0A1G9ZPS9</accession>